<protein>
    <submittedName>
        <fullName evidence="1">Uncharacterized protein</fullName>
    </submittedName>
</protein>
<dbReference type="AlphaFoldDB" id="Q0W1Q7"/>
<organism evidence="1 2">
    <name type="scientific">Methanocella arvoryzae (strain DSM 22066 / NBRC 105507 / MRE50)</name>
    <dbReference type="NCBI Taxonomy" id="351160"/>
    <lineage>
        <taxon>Archaea</taxon>
        <taxon>Methanobacteriati</taxon>
        <taxon>Methanobacteriota</taxon>
        <taxon>Stenosarchaea group</taxon>
        <taxon>Methanomicrobia</taxon>
        <taxon>Methanocellales</taxon>
        <taxon>Methanocellaceae</taxon>
        <taxon>Methanocella</taxon>
    </lineage>
</organism>
<dbReference type="Proteomes" id="UP000000663">
    <property type="component" value="Chromosome"/>
</dbReference>
<keyword evidence="2" id="KW-1185">Reference proteome</keyword>
<sequence>MIFPSHCKFIGVINRHIRPGYRPDDAIYFSSQYVLVFDAPDRCEVFEVESTGEGFIRRKNDARRISSAAETLVYPGLVDISNRADLLRRAVPLCTGGINTVVFQGIDRHYMFVKDPAAEALTTIEVHDVAPPDPAWLAYNVKKLVEAGMFGELMLAFEYHVLNLKDYEDSRRTTIFPCHASGLNGLFLDSLDEEPQGDVRLVGCNTSKLVFEARYPLKRYEHVNICPLSTRKPSKPFILRCCQSDKLGMTELNGVPGVVVHWGANPREIYEAVRTLAATIRKPEKGE</sequence>
<dbReference type="GeneID" id="5142913"/>
<reference evidence="1 2" key="1">
    <citation type="journal article" date="2006" name="Science">
        <title>Genome of rice cluster I archaea -- the key methane producers in the rice rhizosphere.</title>
        <authorList>
            <person name="Erkel C."/>
            <person name="Kube M."/>
            <person name="Reinhardt R."/>
            <person name="Liesack W."/>
        </authorList>
    </citation>
    <scope>NUCLEOTIDE SEQUENCE [LARGE SCALE GENOMIC DNA]</scope>
    <source>
        <strain evidence="2">DSM 22066 / NBRC 105507 / MRE50</strain>
    </source>
</reference>
<dbReference type="Pfam" id="PF24830">
    <property type="entry name" value="DUF7714"/>
    <property type="match status" value="1"/>
</dbReference>
<name>Q0W1Q7_METAR</name>
<dbReference type="EMBL" id="AM114193">
    <property type="protein sequence ID" value="CAJ37686.1"/>
    <property type="molecule type" value="Genomic_DNA"/>
</dbReference>
<dbReference type="KEGG" id="rci:RCIX2643"/>
<gene>
    <name evidence="1" type="ORF">RCIX2643</name>
</gene>
<dbReference type="OrthoDB" id="52943at2157"/>
<dbReference type="eggNOG" id="arCOG04973">
    <property type="taxonomic scope" value="Archaea"/>
</dbReference>
<evidence type="ECO:0000313" key="2">
    <source>
        <dbReference type="Proteomes" id="UP000000663"/>
    </source>
</evidence>
<dbReference type="STRING" id="351160.RCIX2643"/>
<dbReference type="RefSeq" id="WP_012034899.1">
    <property type="nucleotide sequence ID" value="NC_009464.1"/>
</dbReference>
<accession>Q0W1Q7</accession>
<evidence type="ECO:0000313" key="1">
    <source>
        <dbReference type="EMBL" id="CAJ37686.1"/>
    </source>
</evidence>
<dbReference type="InterPro" id="IPR056131">
    <property type="entry name" value="DUF7714"/>
</dbReference>
<proteinExistence type="predicted"/>